<dbReference type="EMBL" id="CM008968">
    <property type="protein sequence ID" value="PNW81030.1"/>
    <property type="molecule type" value="Genomic_DNA"/>
</dbReference>
<dbReference type="Gramene" id="PNW81030">
    <property type="protein sequence ID" value="PNW81030"/>
    <property type="gene ID" value="CHLRE_07g339850v5"/>
</dbReference>
<protein>
    <submittedName>
        <fullName evidence="1">Uncharacterized protein</fullName>
    </submittedName>
</protein>
<evidence type="ECO:0000313" key="1">
    <source>
        <dbReference type="EMBL" id="PNW81030.1"/>
    </source>
</evidence>
<dbReference type="Proteomes" id="UP000006906">
    <property type="component" value="Chromosome 7"/>
</dbReference>
<dbReference type="ExpressionAtlas" id="A0A2K3DKJ2">
    <property type="expression patterns" value="differential"/>
</dbReference>
<dbReference type="AlphaFoldDB" id="A0A2K3DKJ2"/>
<dbReference type="GeneID" id="5717976"/>
<organism evidence="1 2">
    <name type="scientific">Chlamydomonas reinhardtii</name>
    <name type="common">Chlamydomonas smithii</name>
    <dbReference type="NCBI Taxonomy" id="3055"/>
    <lineage>
        <taxon>Eukaryota</taxon>
        <taxon>Viridiplantae</taxon>
        <taxon>Chlorophyta</taxon>
        <taxon>core chlorophytes</taxon>
        <taxon>Chlorophyceae</taxon>
        <taxon>CS clade</taxon>
        <taxon>Chlamydomonadales</taxon>
        <taxon>Chlamydomonadaceae</taxon>
        <taxon>Chlamydomonas</taxon>
    </lineage>
</organism>
<keyword evidence="2" id="KW-1185">Reference proteome</keyword>
<gene>
    <name evidence="1" type="ORF">CHLRE_07g339850v5</name>
</gene>
<dbReference type="OrthoDB" id="548589at2759"/>
<sequence>MLFSIGPGYFMTWIGIGVFYDHATLGPGVRAYRLSPGARIVYDKCLIRRLIGLPYEDAIRNAESLIRPAAFPGNQTVLLVNNVTLLTSEPEPRVLDRATLLVDYAGSVAPDTWVWACVLYYRESLSGFTGHRSCWAVP</sequence>
<name>A0A2K3DKJ2_CHLRE</name>
<dbReference type="RefSeq" id="XP_042922902.1">
    <property type="nucleotide sequence ID" value="XM_043064333.1"/>
</dbReference>
<reference evidence="1 2" key="1">
    <citation type="journal article" date="2007" name="Science">
        <title>The Chlamydomonas genome reveals the evolution of key animal and plant functions.</title>
        <authorList>
            <person name="Merchant S.S."/>
            <person name="Prochnik S.E."/>
            <person name="Vallon O."/>
            <person name="Harris E.H."/>
            <person name="Karpowicz S.J."/>
            <person name="Witman G.B."/>
            <person name="Terry A."/>
            <person name="Salamov A."/>
            <person name="Fritz-Laylin L.K."/>
            <person name="Marechal-Drouard L."/>
            <person name="Marshall W.F."/>
            <person name="Qu L.H."/>
            <person name="Nelson D.R."/>
            <person name="Sanderfoot A.A."/>
            <person name="Spalding M.H."/>
            <person name="Kapitonov V.V."/>
            <person name="Ren Q."/>
            <person name="Ferris P."/>
            <person name="Lindquist E."/>
            <person name="Shapiro H."/>
            <person name="Lucas S.M."/>
            <person name="Grimwood J."/>
            <person name="Schmutz J."/>
            <person name="Cardol P."/>
            <person name="Cerutti H."/>
            <person name="Chanfreau G."/>
            <person name="Chen C.L."/>
            <person name="Cognat V."/>
            <person name="Croft M.T."/>
            <person name="Dent R."/>
            <person name="Dutcher S."/>
            <person name="Fernandez E."/>
            <person name="Fukuzawa H."/>
            <person name="Gonzalez-Ballester D."/>
            <person name="Gonzalez-Halphen D."/>
            <person name="Hallmann A."/>
            <person name="Hanikenne M."/>
            <person name="Hippler M."/>
            <person name="Inwood W."/>
            <person name="Jabbari K."/>
            <person name="Kalanon M."/>
            <person name="Kuras R."/>
            <person name="Lefebvre P.A."/>
            <person name="Lemaire S.D."/>
            <person name="Lobanov A.V."/>
            <person name="Lohr M."/>
            <person name="Manuell A."/>
            <person name="Meier I."/>
            <person name="Mets L."/>
            <person name="Mittag M."/>
            <person name="Mittelmeier T."/>
            <person name="Moroney J.V."/>
            <person name="Moseley J."/>
            <person name="Napoli C."/>
            <person name="Nedelcu A.M."/>
            <person name="Niyogi K."/>
            <person name="Novoselov S.V."/>
            <person name="Paulsen I.T."/>
            <person name="Pazour G."/>
            <person name="Purton S."/>
            <person name="Ral J.P."/>
            <person name="Riano-Pachon D.M."/>
            <person name="Riekhof W."/>
            <person name="Rymarquis L."/>
            <person name="Schroda M."/>
            <person name="Stern D."/>
            <person name="Umen J."/>
            <person name="Willows R."/>
            <person name="Wilson N."/>
            <person name="Zimmer S.L."/>
            <person name="Allmer J."/>
            <person name="Balk J."/>
            <person name="Bisova K."/>
            <person name="Chen C.J."/>
            <person name="Elias M."/>
            <person name="Gendler K."/>
            <person name="Hauser C."/>
            <person name="Lamb M.R."/>
            <person name="Ledford H."/>
            <person name="Long J.C."/>
            <person name="Minagawa J."/>
            <person name="Page M.D."/>
            <person name="Pan J."/>
            <person name="Pootakham W."/>
            <person name="Roje S."/>
            <person name="Rose A."/>
            <person name="Stahlberg E."/>
            <person name="Terauchi A.M."/>
            <person name="Yang P."/>
            <person name="Ball S."/>
            <person name="Bowler C."/>
            <person name="Dieckmann C.L."/>
            <person name="Gladyshev V.N."/>
            <person name="Green P."/>
            <person name="Jorgensen R."/>
            <person name="Mayfield S."/>
            <person name="Mueller-Roeber B."/>
            <person name="Rajamani S."/>
            <person name="Sayre R.T."/>
            <person name="Brokstein P."/>
            <person name="Dubchak I."/>
            <person name="Goodstein D."/>
            <person name="Hornick L."/>
            <person name="Huang Y.W."/>
            <person name="Jhaveri J."/>
            <person name="Luo Y."/>
            <person name="Martinez D."/>
            <person name="Ngau W.C."/>
            <person name="Otillar B."/>
            <person name="Poliakov A."/>
            <person name="Porter A."/>
            <person name="Szajkowski L."/>
            <person name="Werner G."/>
            <person name="Zhou K."/>
            <person name="Grigoriev I.V."/>
            <person name="Rokhsar D.S."/>
            <person name="Grossman A.R."/>
        </authorList>
    </citation>
    <scope>NUCLEOTIDE SEQUENCE [LARGE SCALE GENOMIC DNA]</scope>
    <source>
        <strain evidence="2">CC-503</strain>
    </source>
</reference>
<proteinExistence type="predicted"/>
<accession>A0A2K3DKJ2</accession>
<evidence type="ECO:0000313" key="2">
    <source>
        <dbReference type="Proteomes" id="UP000006906"/>
    </source>
</evidence>